<proteinExistence type="predicted"/>
<dbReference type="InterPro" id="IPR027031">
    <property type="entry name" value="Gly-tRNA_synthase/POLG2"/>
</dbReference>
<evidence type="ECO:0000259" key="1">
    <source>
        <dbReference type="Pfam" id="PF03129"/>
    </source>
</evidence>
<dbReference type="SUPFAM" id="SSF52954">
    <property type="entry name" value="Class II aaRS ABD-related"/>
    <property type="match status" value="1"/>
</dbReference>
<dbReference type="InParanoid" id="A0A1X7VVS6"/>
<dbReference type="Gene3D" id="3.30.930.10">
    <property type="entry name" value="Bira Bifunctional Protein, Domain 2"/>
    <property type="match status" value="1"/>
</dbReference>
<organism evidence="2">
    <name type="scientific">Amphimedon queenslandica</name>
    <name type="common">Sponge</name>
    <dbReference type="NCBI Taxonomy" id="400682"/>
    <lineage>
        <taxon>Eukaryota</taxon>
        <taxon>Metazoa</taxon>
        <taxon>Porifera</taxon>
        <taxon>Demospongiae</taxon>
        <taxon>Heteroscleromorpha</taxon>
        <taxon>Haplosclerida</taxon>
        <taxon>Niphatidae</taxon>
        <taxon>Amphimedon</taxon>
    </lineage>
</organism>
<dbReference type="InterPro" id="IPR045864">
    <property type="entry name" value="aa-tRNA-synth_II/BPL/LPL"/>
</dbReference>
<reference evidence="2" key="1">
    <citation type="submission" date="2017-05" db="UniProtKB">
        <authorList>
            <consortium name="EnsemblMetazoa"/>
        </authorList>
    </citation>
    <scope>IDENTIFICATION</scope>
</reference>
<feature type="domain" description="Anticodon-binding" evidence="1">
    <location>
        <begin position="250"/>
        <end position="326"/>
    </location>
</feature>
<dbReference type="EnsemblMetazoa" id="Aqu2.1.43508_001">
    <property type="protein sequence ID" value="Aqu2.1.43508_001"/>
    <property type="gene ID" value="Aqu2.1.43508"/>
</dbReference>
<dbReference type="OrthoDB" id="57698at2759"/>
<evidence type="ECO:0000313" key="2">
    <source>
        <dbReference type="EnsemblMetazoa" id="Aqu2.1.43508_001"/>
    </source>
</evidence>
<dbReference type="PANTHER" id="PTHR10745:SF8">
    <property type="entry name" value="DNA POLYMERASE SUBUNIT GAMMA-2, MITOCHONDRIAL"/>
    <property type="match status" value="1"/>
</dbReference>
<accession>A0A1X7VVS6</accession>
<name>A0A1X7VVS6_AMPQE</name>
<dbReference type="PANTHER" id="PTHR10745">
    <property type="entry name" value="GLYCYL-TRNA SYNTHETASE/DNA POLYMERASE SUBUNIT GAMMA-2"/>
    <property type="match status" value="1"/>
</dbReference>
<dbReference type="AlphaFoldDB" id="A0A1X7VVS6"/>
<protein>
    <recommendedName>
        <fullName evidence="1">Anticodon-binding domain-containing protein</fullName>
    </recommendedName>
</protein>
<dbReference type="InterPro" id="IPR036621">
    <property type="entry name" value="Anticodon-bd_dom_sf"/>
</dbReference>
<dbReference type="Gene3D" id="3.40.50.800">
    <property type="entry name" value="Anticodon-binding domain"/>
    <property type="match status" value="1"/>
</dbReference>
<dbReference type="GO" id="GO:0006264">
    <property type="term" value="P:mitochondrial DNA replication"/>
    <property type="evidence" value="ECO:0007669"/>
    <property type="project" value="TreeGrafter"/>
</dbReference>
<sequence length="335" mass="38725">MCLHMFSLCTKNGFFLTTEAASSIISSSTVQELLQTVVGYGPLGAAMRRNFITEWEYSTVSASSANVHLVHSPFNFEMATPKSVATNWLKFLEFPLPFGLSFYANSSNTSSLYNREQLHLYYVCPSFVSQEWIIFWQRSRLQWWKQFACRPENFVLDEKNSYIKFILPNTELNQDSEYIVIENIDTYQLKNKSVLHFMTRLDTGLWSILRDAFFDNYRQWTDESPINALLKIHRRLAPIKLAFLPEENVQDQVMFCDKLASELNMIPITSKSYNEGSLESRLAYQDEIGTPMRVLIDDGTISNGVITLQDRDSGISEHIGCDSLVRCMQIMHQRY</sequence>
<dbReference type="GO" id="GO:0005739">
    <property type="term" value="C:mitochondrion"/>
    <property type="evidence" value="ECO:0007669"/>
    <property type="project" value="TreeGrafter"/>
</dbReference>
<dbReference type="InterPro" id="IPR004154">
    <property type="entry name" value="Anticodon-bd"/>
</dbReference>
<dbReference type="SUPFAM" id="SSF55681">
    <property type="entry name" value="Class II aaRS and biotin synthetases"/>
    <property type="match status" value="1"/>
</dbReference>
<dbReference type="Pfam" id="PF03129">
    <property type="entry name" value="HGTP_anticodon"/>
    <property type="match status" value="1"/>
</dbReference>
<dbReference type="STRING" id="400682.A0A1X7VVS6"/>